<evidence type="ECO:0000313" key="3">
    <source>
        <dbReference type="Proteomes" id="UP000186136"/>
    </source>
</evidence>
<dbReference type="OrthoDB" id="5600085at2759"/>
<feature type="region of interest" description="Disordered" evidence="1">
    <location>
        <begin position="25"/>
        <end position="97"/>
    </location>
</feature>
<evidence type="ECO:0000313" key="2">
    <source>
        <dbReference type="EMBL" id="GAV27072.1"/>
    </source>
</evidence>
<dbReference type="EMBL" id="BDGI01000018">
    <property type="protein sequence ID" value="GAV27072.1"/>
    <property type="molecule type" value="Genomic_DNA"/>
</dbReference>
<gene>
    <name evidence="2" type="ORF">PMKS-000533</name>
</gene>
<evidence type="ECO:0008006" key="4">
    <source>
        <dbReference type="Google" id="ProtNLM"/>
    </source>
</evidence>
<feature type="region of interest" description="Disordered" evidence="1">
    <location>
        <begin position="591"/>
        <end position="620"/>
    </location>
</feature>
<sequence>MILVDGEKPLTDSFQRIAIFAEEIQDEDEKRKILDKEKNPGSNLLAAKRVEKPDSSCCGGAESSNTTSTNSCCASKQPNKPKELEEPKEPKELKETSGAASRKTSCSCCVTGIASSSCKKHSSPVYVLRASKRQVYNVEKDSLRLLDPVVEIPNSKVGLDIIQKVSKSKKMYSCRDKRIKEEVIHSVVYPTKHTPNSSCCSNKNVTELKQLNLGKYRNSPDANNTPFVYQFQLSMNKPNKLSNDKKLNKNLLERGMMDPNHSSFERKIHVNDLEQLPRESSEFGYPSNIIRPTLNEFASASAPPQVSTSNNGNIEIPSSTLPDISNGLLYDLYIADSCTVPGSCSCEAESCACPDCTEHGKYRNSNLTVKQQFEEYPFPLNDVPGPVDNLLRKEIHGIRPYGKVEMHQSSIPLFEQTFLKVLGSQVKEESQQNQMGIPEEDSSQGTEMDYCYCEPDRCCCYNCIQHGIINGIRISDGVCIAEGEGSTPQEIQLLASQFPLYANSPESSTRSTPTVMSESESEDYLKSTLSSNLMEARMNASGNNINSNHLANESLPDKEHWMRYHNTMYTNHIGLTHNFTQQDNQYKTFSSTNVSLDGNANGHPESVNSQDELISTLLNR</sequence>
<organism evidence="2 3">
    <name type="scientific">Pichia membranifaciens</name>
    <dbReference type="NCBI Taxonomy" id="4926"/>
    <lineage>
        <taxon>Eukaryota</taxon>
        <taxon>Fungi</taxon>
        <taxon>Dikarya</taxon>
        <taxon>Ascomycota</taxon>
        <taxon>Saccharomycotina</taxon>
        <taxon>Pichiomycetes</taxon>
        <taxon>Pichiales</taxon>
        <taxon>Pichiaceae</taxon>
        <taxon>Pichia</taxon>
    </lineage>
</organism>
<dbReference type="AlphaFoldDB" id="A0A1Q2YC10"/>
<accession>A0A1Q2YC10</accession>
<feature type="compositionally biased region" description="Polar residues" evidence="1">
    <location>
        <begin position="606"/>
        <end position="620"/>
    </location>
</feature>
<keyword evidence="3" id="KW-1185">Reference proteome</keyword>
<dbReference type="Proteomes" id="UP000186136">
    <property type="component" value="Unassembled WGS sequence"/>
</dbReference>
<evidence type="ECO:0000256" key="1">
    <source>
        <dbReference type="SAM" id="MobiDB-lite"/>
    </source>
</evidence>
<feature type="compositionally biased region" description="Basic and acidic residues" evidence="1">
    <location>
        <begin position="28"/>
        <end position="39"/>
    </location>
</feature>
<comment type="caution">
    <text evidence="2">The sequence shown here is derived from an EMBL/GenBank/DDBJ whole genome shotgun (WGS) entry which is preliminary data.</text>
</comment>
<name>A0A1Q2YC10_9ASCO</name>
<reference evidence="2 3" key="1">
    <citation type="submission" date="2016-08" db="EMBL/GenBank/DDBJ databases">
        <title>Whole genome shotgun sequence of Pichia membranifaciens KS47-1.</title>
        <authorList>
            <person name="Konishi M."/>
            <person name="Ishida M."/>
            <person name="Arakawa T."/>
            <person name="Kato Y."/>
            <person name="Horiuchi J."/>
        </authorList>
    </citation>
    <scope>NUCLEOTIDE SEQUENCE [LARGE SCALE GENOMIC DNA]</scope>
    <source>
        <strain evidence="2 3">KS47-1</strain>
    </source>
</reference>
<protein>
    <recommendedName>
        <fullName evidence="4">Copper-fist domain-containing protein</fullName>
    </recommendedName>
</protein>
<proteinExistence type="predicted"/>
<feature type="compositionally biased region" description="Basic and acidic residues" evidence="1">
    <location>
        <begin position="80"/>
        <end position="95"/>
    </location>
</feature>